<dbReference type="InterPro" id="IPR001394">
    <property type="entry name" value="Peptidase_C19_UCH"/>
</dbReference>
<dbReference type="GO" id="GO:0004843">
    <property type="term" value="F:cysteine-type deubiquitinase activity"/>
    <property type="evidence" value="ECO:0007669"/>
    <property type="project" value="InterPro"/>
</dbReference>
<dbReference type="GO" id="GO:0043130">
    <property type="term" value="F:ubiquitin binding"/>
    <property type="evidence" value="ECO:0007669"/>
    <property type="project" value="InterPro"/>
</dbReference>
<dbReference type="InterPro" id="IPR000626">
    <property type="entry name" value="Ubiquitin-like_dom"/>
</dbReference>
<evidence type="ECO:0000259" key="6">
    <source>
        <dbReference type="PROSITE" id="PS50235"/>
    </source>
</evidence>
<evidence type="ECO:0000256" key="1">
    <source>
        <dbReference type="ARBA" id="ARBA00022670"/>
    </source>
</evidence>
<feature type="region of interest" description="Disordered" evidence="4">
    <location>
        <begin position="495"/>
        <end position="519"/>
    </location>
</feature>
<dbReference type="GO" id="GO:0006508">
    <property type="term" value="P:proteolysis"/>
    <property type="evidence" value="ECO:0007669"/>
    <property type="project" value="UniProtKB-KW"/>
</dbReference>
<keyword evidence="9" id="KW-1185">Reference proteome</keyword>
<dbReference type="EMBL" id="CAJZBQ010000022">
    <property type="protein sequence ID" value="CAG9319206.1"/>
    <property type="molecule type" value="Genomic_DNA"/>
</dbReference>
<protein>
    <recommendedName>
        <fullName evidence="10">Ubiquitinyl hydrolase 1</fullName>
    </recommendedName>
</protein>
<evidence type="ECO:0000313" key="8">
    <source>
        <dbReference type="EMBL" id="CAG9319206.1"/>
    </source>
</evidence>
<reference evidence="8" key="1">
    <citation type="submission" date="2021-09" db="EMBL/GenBank/DDBJ databases">
        <authorList>
            <consortium name="AG Swart"/>
            <person name="Singh M."/>
            <person name="Singh A."/>
            <person name="Seah K."/>
            <person name="Emmerich C."/>
        </authorList>
    </citation>
    <scope>NUCLEOTIDE SEQUENCE</scope>
    <source>
        <strain evidence="8">ATCC30299</strain>
    </source>
</reference>
<dbReference type="SUPFAM" id="SSF54001">
    <property type="entry name" value="Cysteine proteinases"/>
    <property type="match status" value="1"/>
</dbReference>
<dbReference type="CDD" id="cd02659">
    <property type="entry name" value="peptidase_C19C"/>
    <property type="match status" value="1"/>
</dbReference>
<comment type="caution">
    <text evidence="8">The sequence shown here is derived from an EMBL/GenBank/DDBJ whole genome shotgun (WGS) entry which is preliminary data.</text>
</comment>
<dbReference type="GO" id="GO:0016579">
    <property type="term" value="P:protein deubiquitination"/>
    <property type="evidence" value="ECO:0007669"/>
    <property type="project" value="InterPro"/>
</dbReference>
<feature type="domain" description="USP" evidence="6">
    <location>
        <begin position="1572"/>
        <end position="1899"/>
    </location>
</feature>
<keyword evidence="1" id="KW-0645">Protease</keyword>
<dbReference type="FunFam" id="3.90.70.10:FF:000022">
    <property type="entry name" value="Ubiquitin carboxyl-terminal hydrolase 24"/>
    <property type="match status" value="1"/>
</dbReference>
<feature type="region of interest" description="Disordered" evidence="4">
    <location>
        <begin position="2440"/>
        <end position="2473"/>
    </location>
</feature>
<evidence type="ECO:0008006" key="10">
    <source>
        <dbReference type="Google" id="ProtNLM"/>
    </source>
</evidence>
<dbReference type="InterPro" id="IPR050164">
    <property type="entry name" value="Peptidase_C19"/>
</dbReference>
<gene>
    <name evidence="8" type="ORF">BSTOLATCC_MIC23415</name>
</gene>
<dbReference type="GO" id="GO:0005829">
    <property type="term" value="C:cytosol"/>
    <property type="evidence" value="ECO:0007669"/>
    <property type="project" value="TreeGrafter"/>
</dbReference>
<dbReference type="PROSITE" id="PS50235">
    <property type="entry name" value="USP_3"/>
    <property type="match status" value="1"/>
</dbReference>
<dbReference type="InterPro" id="IPR056850">
    <property type="entry name" value="ARM_UBP34_24_USP9X_Y"/>
</dbReference>
<keyword evidence="2" id="KW-0833">Ubl conjugation pathway</keyword>
<dbReference type="GO" id="GO:0005634">
    <property type="term" value="C:nucleus"/>
    <property type="evidence" value="ECO:0007669"/>
    <property type="project" value="TreeGrafter"/>
</dbReference>
<dbReference type="InterPro" id="IPR018200">
    <property type="entry name" value="USP_CS"/>
</dbReference>
<dbReference type="InterPro" id="IPR038765">
    <property type="entry name" value="Papain-like_cys_pep_sf"/>
</dbReference>
<dbReference type="PANTHER" id="PTHR24006:SF910">
    <property type="entry name" value="UBIQUITINYL HYDROLASE 1"/>
    <property type="match status" value="1"/>
</dbReference>
<evidence type="ECO:0000256" key="3">
    <source>
        <dbReference type="ARBA" id="ARBA00022801"/>
    </source>
</evidence>
<dbReference type="PROSITE" id="PS51140">
    <property type="entry name" value="CUE"/>
    <property type="match status" value="1"/>
</dbReference>
<dbReference type="Pfam" id="PF00443">
    <property type="entry name" value="UCH"/>
    <property type="match status" value="1"/>
</dbReference>
<dbReference type="PANTHER" id="PTHR24006">
    <property type="entry name" value="UBIQUITIN CARBOXYL-TERMINAL HYDROLASE"/>
    <property type="match status" value="1"/>
</dbReference>
<dbReference type="CDD" id="cd14279">
    <property type="entry name" value="CUE"/>
    <property type="match status" value="1"/>
</dbReference>
<organism evidence="8 9">
    <name type="scientific">Blepharisma stoltei</name>
    <dbReference type="NCBI Taxonomy" id="1481888"/>
    <lineage>
        <taxon>Eukaryota</taxon>
        <taxon>Sar</taxon>
        <taxon>Alveolata</taxon>
        <taxon>Ciliophora</taxon>
        <taxon>Postciliodesmatophora</taxon>
        <taxon>Heterotrichea</taxon>
        <taxon>Heterotrichida</taxon>
        <taxon>Blepharismidae</taxon>
        <taxon>Blepharisma</taxon>
    </lineage>
</organism>
<evidence type="ECO:0000259" key="5">
    <source>
        <dbReference type="PROSITE" id="PS50053"/>
    </source>
</evidence>
<evidence type="ECO:0000313" key="9">
    <source>
        <dbReference type="Proteomes" id="UP001162131"/>
    </source>
</evidence>
<dbReference type="Pfam" id="PF25010">
    <property type="entry name" value="ARM_UBP24_USP9X-Y"/>
    <property type="match status" value="2"/>
</dbReference>
<dbReference type="PROSITE" id="PS50053">
    <property type="entry name" value="UBIQUITIN_2"/>
    <property type="match status" value="1"/>
</dbReference>
<evidence type="ECO:0000259" key="7">
    <source>
        <dbReference type="PROSITE" id="PS51140"/>
    </source>
</evidence>
<accession>A0AAU9IU81</accession>
<keyword evidence="3" id="KW-0378">Hydrolase</keyword>
<sequence length="2473" mass="287844">MSEAKQDYRISYADLRANLNRDDLDLQLSLIEVESQISEFDQNLMSSDQSHTFINSHLPQVVRALLDKKCSHLSLSTTFQVNELLKKILILSIQTLKAEQFGTIEMIKKILDEDKPFYDNRYTYNTYDLDKTVKELWEKENEGNEEAFKNFLLFANRQTHTTHNILFKYNLSVFIRYEGFKKVVEFIKDKPHPTVDQIHQFITILNSLQYFMEFDMWRKIAKEFRDGIIETMLNLSGDELRLAQKQDLQHLINGLETLLEKIYSHHVRDQQKIGKMLENFELELGIRCLRSPYLEKKLHGINEIDNKITQARHRDEEDARLKRGGFPYRSDYRDTARWLTTEKLLEWLDSQNILELIFGPSSHPEIVKRSVDLIRLLYTNNRFTREQIDLVWSSASNKHEADKDAIMSLIQDVTPCFSVQDLQYFFHKVGTLPYPQIDGKILSLIRSITKHMSNLKSSLPKHGKSNSYHGPNSQTEEFDVWADNNETKAHEHPGEFTDIDIDEPKNKSNNSVTDPWKEIADNDPNLVGIQLEPDKEDTNMQPKEAENIEDPVDNVGADDALDFLWSICQENALDNDIPKGIPAQALQILQELLSYYYLSERQKFMIRCVENIRKNSVVLSSIQLLEHLLNSYSPSRMGYRSAESRDSKIQWLAKEHNLIERIYINLIMIKKEILDKGQILLNADEKPEEQDTNSTCSSGDEEPDTRKKRYEIIFKQIKISKDIDLNYIEEIKKRLEFLRYLYLNSPEKMQPRHIELLWSGLILNAATESEHEECFAWIAGILPHWHGENSIIDDEIIHLIYTDMILKLDPKYFSPAAFNCFERYFTNVNKQHGLLDKSEWSDYDVKDIKLLGIQALWELILQVKNESVYKEAQSLLKKLYKGLRRCGFETQEDFLKNCMEHIKTGAEILKNHYDADATNRVSRSLSLLYECLEDFEGREAKISHSLSIEVQIDNQTSTAKHPKLFHMTLYKEMTIQEAKKAIANILNPPMHPDNLQIVSQGREFDSRVENLTLSVMGIEEKSKIIILDRKEYVSSHQDIENIQIDPESLDSLKDMFPEENVKILKLALQKSRGNVDEAVGLLFDEDEKQKLTEMASSPQIKPKPQLNYNISNTISNTHEYFNLLFELFELGNPYINAQSWALLTRIPINLEMYEGIKNLDIKSETSWNDLFDNKYMNKLLYSLQIVNTIIMPLSQASHNELIECIQWRAKFVELGGFWHIYKILINSDHMSSMPEQYQTNAKCIEFLLIIVKSFVESALATINSESFAEIKNEEKNMMDLDENSSLERANKNISTTIINLIDFPSLIVKLLSIIEVNMQRSQESEAVIVIGKALELLLSLIVYKPVLLSNLYSCENLKNIVISGLLECQNESIREAIKNMFSAIVEAVTQPIENIELPRNYLLGILISNLPSNYNFTCDEYFELLNRLIYICHYSDINLLNFSLQLIYNREIIEDRTLGIQDKVLTGHLKTAALLVDFNPEIKISLSWCLDYLYLWLFEIPKHDAVKIQNGPPKFKHQTTRKAAFSLILSLCSNCPENTNIILMRLCQNHPDNRNCGSFDSEISVRSQTGYVGLKNYGSTCYMNSLMQQFFMIPQLKQGILESKISMQEPLEDNLLYQFQLLIANLSESEKQYYEPRSFCRAFKGYDGQSMNVSVQQDVDEFFNLLLDKLEDLMKPTRQAKLFRSTIGGTLVHEIVSCEESFPYKGEREEQFLRISLEIKNKKNIAEALDLFIKEDLLEGDNKYFCDQYNQKITAKKRCLINSMSNTVIIHLKRFEFDFTRMVRCKINDSCEFPIELNLKPWTKDGIENSNAKPDSYYQYELKGVLVHSGSADSGHYYSFIKDRNSGNWFKFDDRNVENFSINNLKDECFGGESNYVWASNNQMYHATKSAYMLIYERVNPLVGDTEEDMENNDENYQCKTPEILNKIWLENMEFQRDLLYFDETYFDFVKKFVEMYRFGMYDYSEIYKMLETDPGYIDVLETQDPGLQLIKLITLFAYEILIRSRNFQAFCSWIEILSGLYRQHNIACLWLLKYLSQNTQVLNEILFECRESQVRHEFSELLSVVLIIASKLEKNILLETENILIENPAQNEAYKWNPNEKLSIKNSKSITGRFVELYLNYFLQEARKNWRRFNEFFNIMKKFASEGPEQVRLVVEKDGVIKLLSFYMNGNMPFPDSITMGDQATEPNLDEALEIIKVLICGSKTQTMANSGTYPPSFIFTPSHSEVILDSKTEGYFQDHRIFKNLINSIRNEAAKAILTHFSWENISMSTTYIEEIVNKIVELKTTSQEVNPYLKMLTSLFTLQDSFKKERVSRFLNARVSLGLIGYNPTNFFEWLSRVKESYVILIIIICLWWGDMLTIPHIIEIAQDHAAKFRWIVPFINTLTFRYMPNSYVVDYKDKTRSTTEDLKKMIQRFDIPISSDSESSYEIEFAPEDLLSTDADAGNAAEPEPAPTEQKEEEDSTGSDEINNN</sequence>
<dbReference type="PROSITE" id="PS00973">
    <property type="entry name" value="USP_2"/>
    <property type="match status" value="1"/>
</dbReference>
<evidence type="ECO:0000256" key="4">
    <source>
        <dbReference type="SAM" id="MobiDB-lite"/>
    </source>
</evidence>
<dbReference type="InterPro" id="IPR028889">
    <property type="entry name" value="USP"/>
</dbReference>
<dbReference type="Gene3D" id="3.90.70.10">
    <property type="entry name" value="Cysteine proteinases"/>
    <property type="match status" value="1"/>
</dbReference>
<evidence type="ECO:0000256" key="2">
    <source>
        <dbReference type="ARBA" id="ARBA00022786"/>
    </source>
</evidence>
<feature type="domain" description="Ubiquitin-like" evidence="5">
    <location>
        <begin position="946"/>
        <end position="1030"/>
    </location>
</feature>
<feature type="domain" description="CUE" evidence="7">
    <location>
        <begin position="1044"/>
        <end position="1087"/>
    </location>
</feature>
<dbReference type="PROSITE" id="PS00972">
    <property type="entry name" value="USP_1"/>
    <property type="match status" value="1"/>
</dbReference>
<dbReference type="Proteomes" id="UP001162131">
    <property type="component" value="Unassembled WGS sequence"/>
</dbReference>
<proteinExistence type="predicted"/>
<name>A0AAU9IU81_9CILI</name>
<dbReference type="InterPro" id="IPR003892">
    <property type="entry name" value="CUE"/>
</dbReference>